<dbReference type="InterPro" id="IPR012912">
    <property type="entry name" value="Plasmid_pRiA4b_Orf3-like"/>
</dbReference>
<dbReference type="Proteomes" id="UP000050482">
    <property type="component" value="Unassembled WGS sequence"/>
</dbReference>
<dbReference type="PANTHER" id="PTHR41878:SF1">
    <property type="entry name" value="TNPR PROTEIN"/>
    <property type="match status" value="1"/>
</dbReference>
<comment type="caution">
    <text evidence="2">The sequence shown here is derived from an EMBL/GenBank/DDBJ whole genome shotgun (WGS) entry which is preliminary data.</text>
</comment>
<feature type="domain" description="Plasmid pRiA4b Orf3-like" evidence="1">
    <location>
        <begin position="11"/>
        <end position="182"/>
    </location>
</feature>
<protein>
    <recommendedName>
        <fullName evidence="1">Plasmid pRiA4b Orf3-like domain-containing protein</fullName>
    </recommendedName>
</protein>
<evidence type="ECO:0000313" key="2">
    <source>
        <dbReference type="EMBL" id="KPV44426.1"/>
    </source>
</evidence>
<evidence type="ECO:0000313" key="3">
    <source>
        <dbReference type="Proteomes" id="UP000050482"/>
    </source>
</evidence>
<name>A0A0P9CF55_9BACL</name>
<dbReference type="AlphaFoldDB" id="A0A0P9CF55"/>
<reference evidence="2 3" key="1">
    <citation type="submission" date="2015-09" db="EMBL/GenBank/DDBJ databases">
        <title>Draft genome sequence of Alicyclobacillus ferrooxydans DSM 22381.</title>
        <authorList>
            <person name="Hemp J."/>
        </authorList>
    </citation>
    <scope>NUCLEOTIDE SEQUENCE [LARGE SCALE GENOMIC DNA]</scope>
    <source>
        <strain evidence="2 3">TC-34</strain>
    </source>
</reference>
<dbReference type="SUPFAM" id="SSF159941">
    <property type="entry name" value="MM3350-like"/>
    <property type="match status" value="1"/>
</dbReference>
<dbReference type="PATRIC" id="fig|471514.4.peg.3723"/>
<sequence length="197" mass="22463">MPQKKEPDLLYTFYVELFDVKPVVWRRFSVPGKLTFQELHQVIQVVMGWESAHLYRFRYGPLEISRPDLDDFFTADPVHLDARSETLEALLVEQNDLLTYHYDFGDDWIHLLRIESISAIGGAISGAIRCQEGARACPPEDIGGPYGYEVHVKALADVDDPGHDDAVASCGDEFDPEAFDLNHINQELAARFRKRKK</sequence>
<dbReference type="Pfam" id="PF07929">
    <property type="entry name" value="PRiA4_ORF3"/>
    <property type="match status" value="1"/>
</dbReference>
<dbReference type="STRING" id="471514.AN477_07360"/>
<organism evidence="2 3">
    <name type="scientific">Alicyclobacillus ferrooxydans</name>
    <dbReference type="NCBI Taxonomy" id="471514"/>
    <lineage>
        <taxon>Bacteria</taxon>
        <taxon>Bacillati</taxon>
        <taxon>Bacillota</taxon>
        <taxon>Bacilli</taxon>
        <taxon>Bacillales</taxon>
        <taxon>Alicyclobacillaceae</taxon>
        <taxon>Alicyclobacillus</taxon>
    </lineage>
</organism>
<dbReference type="PANTHER" id="PTHR41878">
    <property type="entry name" value="LEXA REPRESSOR-RELATED"/>
    <property type="match status" value="1"/>
</dbReference>
<dbReference type="RefSeq" id="WP_054968516.1">
    <property type="nucleotide sequence ID" value="NZ_LJCO01000033.1"/>
</dbReference>
<keyword evidence="3" id="KW-1185">Reference proteome</keyword>
<dbReference type="Gene3D" id="3.10.290.30">
    <property type="entry name" value="MM3350-like"/>
    <property type="match status" value="1"/>
</dbReference>
<dbReference type="OrthoDB" id="9801392at2"/>
<evidence type="ECO:0000259" key="1">
    <source>
        <dbReference type="Pfam" id="PF07929"/>
    </source>
</evidence>
<dbReference type="EMBL" id="LJCO01000033">
    <property type="protein sequence ID" value="KPV44426.1"/>
    <property type="molecule type" value="Genomic_DNA"/>
</dbReference>
<dbReference type="InterPro" id="IPR024047">
    <property type="entry name" value="MM3350-like_sf"/>
</dbReference>
<accession>A0A0P9CF55</accession>
<gene>
    <name evidence="2" type="ORF">AN477_07360</name>
</gene>
<proteinExistence type="predicted"/>